<feature type="domain" description="Radical SAM core" evidence="7">
    <location>
        <begin position="52"/>
        <end position="279"/>
    </location>
</feature>
<evidence type="ECO:0000256" key="3">
    <source>
        <dbReference type="ARBA" id="ARBA00023004"/>
    </source>
</evidence>
<dbReference type="AlphaFoldDB" id="A0A1F4T895"/>
<dbReference type="Proteomes" id="UP000178602">
    <property type="component" value="Unassembled WGS sequence"/>
</dbReference>
<protein>
    <recommendedName>
        <fullName evidence="7">Radical SAM core domain-containing protein</fullName>
    </recommendedName>
</protein>
<proteinExistence type="predicted"/>
<dbReference type="PANTHER" id="PTHR43726">
    <property type="entry name" value="3-METHYLORNITHINE SYNTHASE"/>
    <property type="match status" value="1"/>
</dbReference>
<dbReference type="GO" id="GO:0051539">
    <property type="term" value="F:4 iron, 4 sulfur cluster binding"/>
    <property type="evidence" value="ECO:0007669"/>
    <property type="project" value="UniProtKB-KW"/>
</dbReference>
<feature type="binding site" evidence="5">
    <location>
        <position position="66"/>
    </location>
    <ligand>
        <name>[4Fe-4S] cluster</name>
        <dbReference type="ChEBI" id="CHEBI:49883"/>
        <note>4Fe-4S-S-AdoMet</note>
    </ligand>
</feature>
<dbReference type="GO" id="GO:0016740">
    <property type="term" value="F:transferase activity"/>
    <property type="evidence" value="ECO:0007669"/>
    <property type="project" value="TreeGrafter"/>
</dbReference>
<evidence type="ECO:0000256" key="5">
    <source>
        <dbReference type="PIRSR" id="PIRSR004762-1"/>
    </source>
</evidence>
<dbReference type="PIRSF" id="PIRSF004762">
    <property type="entry name" value="CHP00423"/>
    <property type="match status" value="1"/>
</dbReference>
<evidence type="ECO:0000259" key="7">
    <source>
        <dbReference type="PROSITE" id="PS51918"/>
    </source>
</evidence>
<dbReference type="SFLD" id="SFLDG01082">
    <property type="entry name" value="B12-binding_domain_containing"/>
    <property type="match status" value="1"/>
</dbReference>
<gene>
    <name evidence="8" type="ORF">A3K49_06055</name>
</gene>
<dbReference type="Pfam" id="PF04055">
    <property type="entry name" value="Radical_SAM"/>
    <property type="match status" value="1"/>
</dbReference>
<dbReference type="SUPFAM" id="SSF102114">
    <property type="entry name" value="Radical SAM enzymes"/>
    <property type="match status" value="1"/>
</dbReference>
<keyword evidence="2" id="KW-0479">Metal-binding</keyword>
<evidence type="ECO:0000256" key="1">
    <source>
        <dbReference type="ARBA" id="ARBA00022691"/>
    </source>
</evidence>
<dbReference type="SFLD" id="SFLDS00029">
    <property type="entry name" value="Radical_SAM"/>
    <property type="match status" value="1"/>
</dbReference>
<keyword evidence="4 5" id="KW-0411">Iron-sulfur</keyword>
<organism evidence="8 9">
    <name type="scientific">candidate division WOR-1 bacterium RIFOXYC12_FULL_54_18</name>
    <dbReference type="NCBI Taxonomy" id="1802584"/>
    <lineage>
        <taxon>Bacteria</taxon>
        <taxon>Bacillati</taxon>
        <taxon>Saganbacteria</taxon>
    </lineage>
</organism>
<sequence>MDKKFSAILDKAAEGRQLKSDELLRLLKAEDHKELDMLYKTANFLRQKHLTNACCVHGIIEFSNCCQNDCAYCGIRRSSEIKRYRMSDEEILATAAEAIDKYGFKALVLQAGEDPAFPVDRIAALIKEIKARHAVLIFISVGEVGKEGLAKLYQAGARGLLARFETSNPALYANLHPGDKLQDRIDELKHAYELGYLILTGGLIGLPTQTEVDLLNDILLAKELHTEMYSFGPVLPDGPPTSLVLKTLAVARIVDPMAKILVTTGFETLDPAARRLGLLAGGNSVMLNVTPLKYRKLYGIYPDRAHVEEEIGDQIKETLDLLRSLGRAPTDLGIK</sequence>
<dbReference type="PANTHER" id="PTHR43726:SF1">
    <property type="entry name" value="BIOTIN SYNTHASE"/>
    <property type="match status" value="1"/>
</dbReference>
<dbReference type="InterPro" id="IPR013785">
    <property type="entry name" value="Aldolase_TIM"/>
</dbReference>
<feature type="binding site" evidence="6">
    <location>
        <position position="184"/>
    </location>
    <ligand>
        <name>S-adenosyl-L-methionine</name>
        <dbReference type="ChEBI" id="CHEBI:59789"/>
    </ligand>
</feature>
<reference evidence="8 9" key="1">
    <citation type="journal article" date="2016" name="Nat. Commun.">
        <title>Thousands of microbial genomes shed light on interconnected biogeochemical processes in an aquifer system.</title>
        <authorList>
            <person name="Anantharaman K."/>
            <person name="Brown C.T."/>
            <person name="Hug L.A."/>
            <person name="Sharon I."/>
            <person name="Castelle C.J."/>
            <person name="Probst A.J."/>
            <person name="Thomas B.C."/>
            <person name="Singh A."/>
            <person name="Wilkins M.J."/>
            <person name="Karaoz U."/>
            <person name="Brodie E.L."/>
            <person name="Williams K.H."/>
            <person name="Hubbard S.S."/>
            <person name="Banfield J.F."/>
        </authorList>
    </citation>
    <scope>NUCLEOTIDE SEQUENCE [LARGE SCALE GENOMIC DNA]</scope>
</reference>
<dbReference type="Gene3D" id="3.20.20.70">
    <property type="entry name" value="Aldolase class I"/>
    <property type="match status" value="1"/>
</dbReference>
<dbReference type="EMBL" id="MEUG01000001">
    <property type="protein sequence ID" value="OGC28935.1"/>
    <property type="molecule type" value="Genomic_DNA"/>
</dbReference>
<comment type="caution">
    <text evidence="8">The sequence shown here is derived from an EMBL/GenBank/DDBJ whole genome shotgun (WGS) entry which is preliminary data.</text>
</comment>
<feature type="binding site" evidence="6">
    <location>
        <position position="165"/>
    </location>
    <ligand>
        <name>S-adenosyl-L-methionine</name>
        <dbReference type="ChEBI" id="CHEBI:59789"/>
    </ligand>
</feature>
<feature type="binding site" evidence="5">
    <location>
        <position position="70"/>
    </location>
    <ligand>
        <name>[4Fe-4S] cluster</name>
        <dbReference type="ChEBI" id="CHEBI:49883"/>
        <note>4Fe-4S-S-AdoMet</note>
    </ligand>
</feature>
<feature type="binding site" evidence="6">
    <location>
        <position position="140"/>
    </location>
    <ligand>
        <name>(3R)-3-methyl-D-ornithine</name>
        <dbReference type="ChEBI" id="CHEBI:64642"/>
    </ligand>
</feature>
<dbReference type="SFLD" id="SFLDG01280">
    <property type="entry name" value="HydE/PylB-like"/>
    <property type="match status" value="1"/>
</dbReference>
<evidence type="ECO:0000256" key="2">
    <source>
        <dbReference type="ARBA" id="ARBA00022723"/>
    </source>
</evidence>
<dbReference type="CDD" id="cd01335">
    <property type="entry name" value="Radical_SAM"/>
    <property type="match status" value="1"/>
</dbReference>
<name>A0A1F4T895_UNCSA</name>
<feature type="binding site" evidence="5">
    <location>
        <position position="73"/>
    </location>
    <ligand>
        <name>[4Fe-4S] cluster</name>
        <dbReference type="ChEBI" id="CHEBI:49883"/>
        <note>4Fe-4S-S-AdoMet</note>
    </ligand>
</feature>
<dbReference type="InterPro" id="IPR007197">
    <property type="entry name" value="rSAM"/>
</dbReference>
<evidence type="ECO:0000313" key="8">
    <source>
        <dbReference type="EMBL" id="OGC28935.1"/>
    </source>
</evidence>
<dbReference type="InterPro" id="IPR058240">
    <property type="entry name" value="rSAM_sf"/>
</dbReference>
<dbReference type="SFLD" id="SFLDG01060">
    <property type="entry name" value="BATS_domain_containing"/>
    <property type="match status" value="1"/>
</dbReference>
<comment type="cofactor">
    <cofactor evidence="5">
        <name>[4Fe-4S] cluster</name>
        <dbReference type="ChEBI" id="CHEBI:49883"/>
    </cofactor>
    <text evidence="5">Binds 1 [4Fe-4S] cluster. The cluster is coordinated with 3 cysteines and an exchangeable S-adenosyl-L-methionine.</text>
</comment>
<dbReference type="InterPro" id="IPR006638">
    <property type="entry name" value="Elp3/MiaA/NifB-like_rSAM"/>
</dbReference>
<dbReference type="SMART" id="SM00729">
    <property type="entry name" value="Elp3"/>
    <property type="match status" value="1"/>
</dbReference>
<evidence type="ECO:0000313" key="9">
    <source>
        <dbReference type="Proteomes" id="UP000178602"/>
    </source>
</evidence>
<keyword evidence="1 5" id="KW-0949">S-adenosyl-L-methionine</keyword>
<accession>A0A1F4T895</accession>
<dbReference type="GO" id="GO:0046872">
    <property type="term" value="F:metal ion binding"/>
    <property type="evidence" value="ECO:0007669"/>
    <property type="project" value="UniProtKB-KW"/>
</dbReference>
<dbReference type="PROSITE" id="PS51918">
    <property type="entry name" value="RADICAL_SAM"/>
    <property type="match status" value="1"/>
</dbReference>
<keyword evidence="5" id="KW-0004">4Fe-4S</keyword>
<evidence type="ECO:0000256" key="4">
    <source>
        <dbReference type="ARBA" id="ARBA00023014"/>
    </source>
</evidence>
<dbReference type="InterPro" id="IPR034422">
    <property type="entry name" value="HydE/PylB-like"/>
</dbReference>
<keyword evidence="3 5" id="KW-0408">Iron</keyword>
<evidence type="ECO:0000256" key="6">
    <source>
        <dbReference type="PIRSR" id="PIRSR004762-2"/>
    </source>
</evidence>